<proteinExistence type="predicted"/>
<dbReference type="PROSITE" id="PS50082">
    <property type="entry name" value="WD_REPEATS_2"/>
    <property type="match status" value="2"/>
</dbReference>
<comment type="caution">
    <text evidence="6">The sequence shown here is derived from an EMBL/GenBank/DDBJ whole genome shotgun (WGS) entry which is preliminary data.</text>
</comment>
<reference evidence="6" key="1">
    <citation type="submission" date="2020-12" db="EMBL/GenBank/DDBJ databases">
        <title>Metabolic potential, ecology and presence of endohyphal bacteria is reflected in genomic diversity of Mucoromycotina.</title>
        <authorList>
            <person name="Muszewska A."/>
            <person name="Okrasinska A."/>
            <person name="Steczkiewicz K."/>
            <person name="Drgas O."/>
            <person name="Orlowska M."/>
            <person name="Perlinska-Lenart U."/>
            <person name="Aleksandrzak-Piekarczyk T."/>
            <person name="Szatraj K."/>
            <person name="Zielenkiewicz U."/>
            <person name="Pilsyk S."/>
            <person name="Malc E."/>
            <person name="Mieczkowski P."/>
            <person name="Kruszewska J.S."/>
            <person name="Biernat P."/>
            <person name="Pawlowska J."/>
        </authorList>
    </citation>
    <scope>NUCLEOTIDE SEQUENCE</scope>
    <source>
        <strain evidence="6">WA0000051536</strain>
    </source>
</reference>
<keyword evidence="7" id="KW-1185">Reference proteome</keyword>
<name>A0A8H7Q050_9FUNG</name>
<evidence type="ECO:0000256" key="2">
    <source>
        <dbReference type="ARBA" id="ARBA00022737"/>
    </source>
</evidence>
<evidence type="ECO:0000256" key="3">
    <source>
        <dbReference type="ARBA" id="ARBA00022741"/>
    </source>
</evidence>
<dbReference type="PANTHER" id="PTHR17583">
    <property type="entry name" value="PHOSPHOINOSITIDE 3-KINASE REGULATORY SUBUNIT 4"/>
    <property type="match status" value="1"/>
</dbReference>
<dbReference type="Pfam" id="PF00400">
    <property type="entry name" value="WD40"/>
    <property type="match status" value="3"/>
</dbReference>
<keyword evidence="3" id="KW-0547">Nucleotide-binding</keyword>
<evidence type="ECO:0000256" key="1">
    <source>
        <dbReference type="ARBA" id="ARBA00022574"/>
    </source>
</evidence>
<dbReference type="OrthoDB" id="242910at2759"/>
<dbReference type="GO" id="GO:0045324">
    <property type="term" value="P:late endosome to vacuole transport"/>
    <property type="evidence" value="ECO:0007669"/>
    <property type="project" value="InterPro"/>
</dbReference>
<dbReference type="EMBL" id="JAEPRA010000006">
    <property type="protein sequence ID" value="KAG2183929.1"/>
    <property type="molecule type" value="Genomic_DNA"/>
</dbReference>
<sequence length="486" mass="55059">MPDIKGDGKMRSRGRRVPPGMSAFRSLTNWKPEGTLVAHLAEHIAPINQIIISWDHTFFASCSDDGSVRIWDCSRLERNVTNRSRSTFNEQGGRIKCMCFIQNTYSIASASDNGSIYVFRVDFRFGGNAPKYGKCVTVRKYQLVDEHAVVIKHFDTSKYLTIACKNTRLLLTNRSHSFRCCEYYGWFQIFARFCDYQGQHLRLGFTNHGGCMEAQKSNELRYVHCKCVITSLITDQKHTWLLVGTMKGVLTLFDIRFCIPLRSWLHPSRSPISVLLQHPDPKWEGKRVVISAGRNEVTVWDILTIQCVEIFGVKYGDEKLTAIALEAYKKLDPPADSDTLRNASSSHEANLADNSIKSVIIPSDSHIMLTGGSDRKIRFWDMSRVENSTVVLGLEPEEPRPRYSSNTIENIKFHLEFAQVKRGSAGRPPFSSRNSPSNTTASPSNVVQHQNMMRNHMDAITSMVMTEMPYPMIISGDRDGVIKVFA</sequence>
<gene>
    <name evidence="6" type="ORF">INT44_008940</name>
</gene>
<dbReference type="GO" id="GO:0005770">
    <property type="term" value="C:late endosome"/>
    <property type="evidence" value="ECO:0007669"/>
    <property type="project" value="TreeGrafter"/>
</dbReference>
<evidence type="ECO:0000256" key="4">
    <source>
        <dbReference type="PROSITE-ProRule" id="PRU00221"/>
    </source>
</evidence>
<dbReference type="InterPro" id="IPR019775">
    <property type="entry name" value="WD40_repeat_CS"/>
</dbReference>
<feature type="region of interest" description="Disordered" evidence="5">
    <location>
        <begin position="423"/>
        <end position="444"/>
    </location>
</feature>
<dbReference type="GO" id="GO:0034271">
    <property type="term" value="C:phosphatidylinositol 3-kinase complex, class III, type I"/>
    <property type="evidence" value="ECO:0007669"/>
    <property type="project" value="TreeGrafter"/>
</dbReference>
<dbReference type="InterPro" id="IPR001680">
    <property type="entry name" value="WD40_rpt"/>
</dbReference>
<protein>
    <submittedName>
        <fullName evidence="6">Uncharacterized protein</fullName>
    </submittedName>
</protein>
<dbReference type="SUPFAM" id="SSF50978">
    <property type="entry name" value="WD40 repeat-like"/>
    <property type="match status" value="1"/>
</dbReference>
<dbReference type="SMART" id="SM00320">
    <property type="entry name" value="WD40"/>
    <property type="match status" value="5"/>
</dbReference>
<dbReference type="InterPro" id="IPR036322">
    <property type="entry name" value="WD40_repeat_dom_sf"/>
</dbReference>
<dbReference type="InterPro" id="IPR045162">
    <property type="entry name" value="Vps15-like"/>
</dbReference>
<dbReference type="GO" id="GO:0071561">
    <property type="term" value="C:nucleus-vacuole junction"/>
    <property type="evidence" value="ECO:0007669"/>
    <property type="project" value="TreeGrafter"/>
</dbReference>
<evidence type="ECO:0000313" key="7">
    <source>
        <dbReference type="Proteomes" id="UP000612746"/>
    </source>
</evidence>
<dbReference type="PANTHER" id="PTHR17583:SF0">
    <property type="entry name" value="PHOSPHOINOSITIDE 3-KINASE REGULATORY SUBUNIT 4"/>
    <property type="match status" value="1"/>
</dbReference>
<keyword evidence="2" id="KW-0677">Repeat</keyword>
<keyword evidence="1 4" id="KW-0853">WD repeat</keyword>
<evidence type="ECO:0000313" key="6">
    <source>
        <dbReference type="EMBL" id="KAG2183929.1"/>
    </source>
</evidence>
<dbReference type="GO" id="GO:0006623">
    <property type="term" value="P:protein targeting to vacuole"/>
    <property type="evidence" value="ECO:0007669"/>
    <property type="project" value="TreeGrafter"/>
</dbReference>
<dbReference type="InterPro" id="IPR015943">
    <property type="entry name" value="WD40/YVTN_repeat-like_dom_sf"/>
</dbReference>
<feature type="compositionally biased region" description="Low complexity" evidence="5">
    <location>
        <begin position="427"/>
        <end position="444"/>
    </location>
</feature>
<dbReference type="PROSITE" id="PS50294">
    <property type="entry name" value="WD_REPEATS_REGION"/>
    <property type="match status" value="1"/>
</dbReference>
<organism evidence="6 7">
    <name type="scientific">Umbelopsis vinacea</name>
    <dbReference type="NCBI Taxonomy" id="44442"/>
    <lineage>
        <taxon>Eukaryota</taxon>
        <taxon>Fungi</taxon>
        <taxon>Fungi incertae sedis</taxon>
        <taxon>Mucoromycota</taxon>
        <taxon>Mucoromycotina</taxon>
        <taxon>Umbelopsidomycetes</taxon>
        <taxon>Umbelopsidales</taxon>
        <taxon>Umbelopsidaceae</taxon>
        <taxon>Umbelopsis</taxon>
    </lineage>
</organism>
<feature type="repeat" description="WD" evidence="4">
    <location>
        <begin position="349"/>
        <end position="390"/>
    </location>
</feature>
<dbReference type="GO" id="GO:0004674">
    <property type="term" value="F:protein serine/threonine kinase activity"/>
    <property type="evidence" value="ECO:0007669"/>
    <property type="project" value="InterPro"/>
</dbReference>
<accession>A0A8H7Q050</accession>
<dbReference type="AlphaFoldDB" id="A0A8H7Q050"/>
<evidence type="ECO:0000256" key="5">
    <source>
        <dbReference type="SAM" id="MobiDB-lite"/>
    </source>
</evidence>
<dbReference type="GO" id="GO:0034272">
    <property type="term" value="C:phosphatidylinositol 3-kinase complex, class III, type II"/>
    <property type="evidence" value="ECO:0007669"/>
    <property type="project" value="TreeGrafter"/>
</dbReference>
<dbReference type="GO" id="GO:0000166">
    <property type="term" value="F:nucleotide binding"/>
    <property type="evidence" value="ECO:0007669"/>
    <property type="project" value="UniProtKB-KW"/>
</dbReference>
<dbReference type="PROSITE" id="PS00678">
    <property type="entry name" value="WD_REPEATS_1"/>
    <property type="match status" value="1"/>
</dbReference>
<dbReference type="GO" id="GO:0016236">
    <property type="term" value="P:macroautophagy"/>
    <property type="evidence" value="ECO:0007669"/>
    <property type="project" value="InterPro"/>
</dbReference>
<dbReference type="Proteomes" id="UP000612746">
    <property type="component" value="Unassembled WGS sequence"/>
</dbReference>
<feature type="repeat" description="WD" evidence="4">
    <location>
        <begin position="40"/>
        <end position="72"/>
    </location>
</feature>
<dbReference type="Gene3D" id="2.130.10.10">
    <property type="entry name" value="YVTN repeat-like/Quinoprotein amine dehydrogenase"/>
    <property type="match status" value="2"/>
</dbReference>